<reference evidence="1" key="1">
    <citation type="submission" date="2021-03" db="EMBL/GenBank/DDBJ databases">
        <authorList>
            <person name="Kanchanasin P."/>
            <person name="Saeng-In P."/>
            <person name="Phongsopitanun W."/>
            <person name="Yuki M."/>
            <person name="Kudo T."/>
            <person name="Ohkuma M."/>
            <person name="Tanasupawat S."/>
        </authorList>
    </citation>
    <scope>NUCLEOTIDE SEQUENCE</scope>
    <source>
        <strain evidence="1">GKU 128</strain>
    </source>
</reference>
<dbReference type="RefSeq" id="WP_208260476.1">
    <property type="nucleotide sequence ID" value="NZ_JAGEOJ010000016.1"/>
</dbReference>
<gene>
    <name evidence="1" type="ORF">J4573_35565</name>
</gene>
<name>A0A939TDM6_9ACTN</name>
<organism evidence="1 2">
    <name type="scientific">Actinomadura barringtoniae</name>
    <dbReference type="NCBI Taxonomy" id="1427535"/>
    <lineage>
        <taxon>Bacteria</taxon>
        <taxon>Bacillati</taxon>
        <taxon>Actinomycetota</taxon>
        <taxon>Actinomycetes</taxon>
        <taxon>Streptosporangiales</taxon>
        <taxon>Thermomonosporaceae</taxon>
        <taxon>Actinomadura</taxon>
    </lineage>
</organism>
<comment type="caution">
    <text evidence="1">The sequence shown here is derived from an EMBL/GenBank/DDBJ whole genome shotgun (WGS) entry which is preliminary data.</text>
</comment>
<accession>A0A939TDM6</accession>
<keyword evidence="2" id="KW-1185">Reference proteome</keyword>
<evidence type="ECO:0000313" key="2">
    <source>
        <dbReference type="Proteomes" id="UP000669179"/>
    </source>
</evidence>
<dbReference type="Proteomes" id="UP000669179">
    <property type="component" value="Unassembled WGS sequence"/>
</dbReference>
<proteinExistence type="predicted"/>
<dbReference type="EMBL" id="JAGEOJ010000016">
    <property type="protein sequence ID" value="MBO2452455.1"/>
    <property type="molecule type" value="Genomic_DNA"/>
</dbReference>
<sequence>MADNWVENLADDLQRWADRRDADFDAQGALLLLDLAREEMGLADPAELTAERLSDLLLKVFPDAVVAGADEVPAILETAHALMDFLGDTGAVPGGRAAELQAELDRITPEFTSVVEEMDTTERQAAAEVLSGMMQADGVAMNDEEAVARWVAAFEALPEDERYARTEEYLRQAEELVVPPVRLASDADLAAAARASALTADVRAFTEWTGERPVTEFGDLHAADAVAATEALGLATPRRAEDAPVEDQSDLPELDRLWWAAIEAEVMRTANGTVRPGPTLAELTGADDEKALAAWLKVFDAAAVPEHETEDGLDPVELVQNELTGVLIHLYEQEAPTSAEVLSSALIDHIAEAYEVTDRRAVADGAREALALELDDLVRWGVARRAGGTYELTPLGVWGVRELLLADGFMAPVVGDLADSSAEDLVAGLVWHRQDTADEEIALWLEDREPEAAAAELLDVMRAGGPGARNLAAAVLQRMGEEIAPVVRGAQDHPLVRPYAALWLNQKAGEPIDLDRRAFIWMFVDTVAGMLETAAPAEAVAAAVAGAPEEVELGGMIDEMWRCEHPSTAEVLEAIGDHLPDKDVAKAARKAAYKARSVTQGA</sequence>
<protein>
    <submittedName>
        <fullName evidence="1">Uncharacterized protein</fullName>
    </submittedName>
</protein>
<evidence type="ECO:0000313" key="1">
    <source>
        <dbReference type="EMBL" id="MBO2452455.1"/>
    </source>
</evidence>
<dbReference type="AlphaFoldDB" id="A0A939TDM6"/>